<reference evidence="5" key="1">
    <citation type="submission" date="2016-11" db="EMBL/GenBank/DDBJ databases">
        <authorList>
            <person name="Varghese N."/>
            <person name="Submissions S."/>
        </authorList>
    </citation>
    <scope>NUCLEOTIDE SEQUENCE [LARGE SCALE GENOMIC DNA]</scope>
    <source>
        <strain evidence="5">DSM 22623</strain>
    </source>
</reference>
<dbReference type="InterPro" id="IPR046621">
    <property type="entry name" value="DUF6734"/>
</dbReference>
<evidence type="ECO:0000313" key="5">
    <source>
        <dbReference type="Proteomes" id="UP000184432"/>
    </source>
</evidence>
<dbReference type="SUPFAM" id="SSF53448">
    <property type="entry name" value="Nucleotide-diphospho-sugar transferases"/>
    <property type="match status" value="1"/>
</dbReference>
<dbReference type="Gene3D" id="3.90.550.10">
    <property type="entry name" value="Spore Coat Polysaccharide Biosynthesis Protein SpsA, Chain A"/>
    <property type="match status" value="1"/>
</dbReference>
<dbReference type="OrthoDB" id="771064at2"/>
<keyword evidence="1 4" id="KW-0808">Transferase</keyword>
<name>A0A1M6IVQ2_9FLAO</name>
<dbReference type="RefSeq" id="WP_073318981.1">
    <property type="nucleotide sequence ID" value="NZ_FQYP01000008.1"/>
</dbReference>
<dbReference type="GO" id="GO:0016757">
    <property type="term" value="F:glycosyltransferase activity"/>
    <property type="evidence" value="ECO:0007669"/>
    <property type="project" value="UniProtKB-KW"/>
</dbReference>
<dbReference type="Proteomes" id="UP000184432">
    <property type="component" value="Unassembled WGS sequence"/>
</dbReference>
<accession>A0A1M6IVQ2</accession>
<evidence type="ECO:0000259" key="3">
    <source>
        <dbReference type="Pfam" id="PF20508"/>
    </source>
</evidence>
<keyword evidence="5" id="KW-1185">Reference proteome</keyword>
<dbReference type="STRING" id="570521.SAMN04488508_10894"/>
<protein>
    <submittedName>
        <fullName evidence="4">N-terminal domain of galactosyltransferase</fullName>
    </submittedName>
</protein>
<evidence type="ECO:0000256" key="1">
    <source>
        <dbReference type="ARBA" id="ARBA00022679"/>
    </source>
</evidence>
<feature type="domain" description="Galactosyltransferase C-terminal" evidence="2">
    <location>
        <begin position="431"/>
        <end position="470"/>
    </location>
</feature>
<sequence>MNKIVYSFWTAPLTKRWKEYREGLDLEDIIQSSLRCLYLSVLYSKKWGFEVEIVTDLESAPYFEKLPIDNLSTDLTFLSFEGSSWIEGKMLAISKQTKPFVHVDWDVMLRKKEVAKMIKNCQSDVIVQSLDDISFDENAISGNEVRWDQIENFKWIVDNSPFYVEELNRTHYKVYNTAIIGFNDLELRDAYIKDFLKCLHINRSSNKIRFFNADISKIIDQYLLYCVAKAQKATVETLLLKNERIQIEAKRIGYTHLTFLSKYTKPVQQQIKHLITNEFPEYDHLIGNKLLSDNKIKISLCTVVMNRFDHLITTLKHNLEVVKKFKGKVDINIIDYNSTDGLEDFLFSQNWFIEGVREGLIIYYKNYTAEYYHRSLPKNVVHYLALGEYLINIDADNFVSSSYLNYSLSLIEKEKRFFLRPSILCTGGSFGRIMVHREDFKKIGGYNLKIETYGYEDTEFTLRLRKMGVRQLAAPGHLCSDVIEHDDALRTVNERKHADTEAEEYSHDESDHQNKKINFELYPNKDKVINIELFKVNHNKTKIKVHDASTITLD</sequence>
<dbReference type="EMBL" id="FQYP01000008">
    <property type="protein sequence ID" value="SHJ38527.1"/>
    <property type="molecule type" value="Genomic_DNA"/>
</dbReference>
<dbReference type="Pfam" id="PF02709">
    <property type="entry name" value="Glyco_transf_7C"/>
    <property type="match status" value="1"/>
</dbReference>
<proteinExistence type="predicted"/>
<evidence type="ECO:0000313" key="4">
    <source>
        <dbReference type="EMBL" id="SHJ38527.1"/>
    </source>
</evidence>
<dbReference type="InterPro" id="IPR029044">
    <property type="entry name" value="Nucleotide-diphossugar_trans"/>
</dbReference>
<dbReference type="Pfam" id="PF20508">
    <property type="entry name" value="DUF6734"/>
    <property type="match status" value="1"/>
</dbReference>
<dbReference type="InterPro" id="IPR027791">
    <property type="entry name" value="Galactosyl_T_C"/>
</dbReference>
<organism evidence="4 5">
    <name type="scientific">Aquimarina spongiae</name>
    <dbReference type="NCBI Taxonomy" id="570521"/>
    <lineage>
        <taxon>Bacteria</taxon>
        <taxon>Pseudomonadati</taxon>
        <taxon>Bacteroidota</taxon>
        <taxon>Flavobacteriia</taxon>
        <taxon>Flavobacteriales</taxon>
        <taxon>Flavobacteriaceae</taxon>
        <taxon>Aquimarina</taxon>
    </lineage>
</organism>
<dbReference type="AlphaFoldDB" id="A0A1M6IVQ2"/>
<feature type="domain" description="DUF6734" evidence="3">
    <location>
        <begin position="3"/>
        <end position="283"/>
    </location>
</feature>
<gene>
    <name evidence="4" type="ORF">SAMN04488508_10894</name>
</gene>
<keyword evidence="4" id="KW-0328">Glycosyltransferase</keyword>
<evidence type="ECO:0000259" key="2">
    <source>
        <dbReference type="Pfam" id="PF02709"/>
    </source>
</evidence>